<dbReference type="AlphaFoldDB" id="A0A410MC12"/>
<feature type="transmembrane region" description="Helical" evidence="1">
    <location>
        <begin position="5"/>
        <end position="28"/>
    </location>
</feature>
<keyword evidence="1" id="KW-0812">Transmembrane</keyword>
<dbReference type="Gene3D" id="3.30.565.10">
    <property type="entry name" value="Histidine kinase-like ATPase, C-terminal domain"/>
    <property type="match status" value="1"/>
</dbReference>
<reference evidence="3 4" key="1">
    <citation type="submission" date="2018-01" db="EMBL/GenBank/DDBJ databases">
        <title>The whole genome sequencing and assembly of Halobacillus litoralis ERB031 strain.</title>
        <authorList>
            <person name="Lee S.-J."/>
            <person name="Park M.-K."/>
            <person name="Kim J.-Y."/>
            <person name="Lee Y.-J."/>
            <person name="Yi H."/>
            <person name="Bahn Y.-S."/>
            <person name="Kim J.F."/>
            <person name="Lee D.-W."/>
        </authorList>
    </citation>
    <scope>NUCLEOTIDE SEQUENCE [LARGE SCALE GENOMIC DNA]</scope>
    <source>
        <strain evidence="3 4">ERB 031</strain>
    </source>
</reference>
<feature type="transmembrane region" description="Helical" evidence="1">
    <location>
        <begin position="40"/>
        <end position="71"/>
    </location>
</feature>
<dbReference type="InterPro" id="IPR032834">
    <property type="entry name" value="NatK-like_C"/>
</dbReference>
<feature type="transmembrane region" description="Helical" evidence="1">
    <location>
        <begin position="156"/>
        <end position="174"/>
    </location>
</feature>
<dbReference type="PANTHER" id="PTHR40448:SF1">
    <property type="entry name" value="TWO-COMPONENT SENSOR HISTIDINE KINASE"/>
    <property type="match status" value="1"/>
</dbReference>
<protein>
    <submittedName>
        <fullName evidence="3">Accessory regulator AgrC</fullName>
    </submittedName>
</protein>
<evidence type="ECO:0000259" key="2">
    <source>
        <dbReference type="Pfam" id="PF14501"/>
    </source>
</evidence>
<dbReference type="Pfam" id="PF14501">
    <property type="entry name" value="HATPase_c_5"/>
    <property type="match status" value="1"/>
</dbReference>
<evidence type="ECO:0000313" key="3">
    <source>
        <dbReference type="EMBL" id="QAS52228.1"/>
    </source>
</evidence>
<dbReference type="EMBL" id="CP026118">
    <property type="protein sequence ID" value="QAS52228.1"/>
    <property type="molecule type" value="Genomic_DNA"/>
</dbReference>
<dbReference type="SUPFAM" id="SSF55874">
    <property type="entry name" value="ATPase domain of HSP90 chaperone/DNA topoisomerase II/histidine kinase"/>
    <property type="match status" value="1"/>
</dbReference>
<sequence>MIRSIFTVITTIGGLIQVIVLCLINFFLLGYKEKRKEKFLLALFLAGSSTVLFFYIGILGVFIPILLLMLFNYRFTRKVMNSVFPPLFALMVLVLSDHLSFLVDIYLYNVTVEQMETKLPFFILHMISYLLFSACFTLGTIFIIKKIRHKVVLTKKYGTFLLVLLSLTIIFLYVNILVSEQAGFSREVVQLNSYIFVLYFLIFITIGLILLSSIIKELQWKNRQDEYKQLRTYSENLEEMYGELRKFKHDYINILSTMSEYIRKNDMEQLEKYFNDKVLPTGQDIKKDYYKLGDLKNIKILEIKGVLVSKLVKAQDSGVDVNFEAVDPVEEFAMDPMLLSRCLGIILDNAIEETQEHDNSIINIAFVKREKSTMIVVLNTIGGEVPTLYKIYEQGYSTKGSNRGLGLSNLKEITSKTENVTLETKVEGRIFFQEIEIFHEGETA</sequence>
<dbReference type="Proteomes" id="UP000287756">
    <property type="component" value="Chromosome"/>
</dbReference>
<evidence type="ECO:0000256" key="1">
    <source>
        <dbReference type="SAM" id="Phobius"/>
    </source>
</evidence>
<gene>
    <name evidence="3" type="ORF">HLI_08290</name>
</gene>
<dbReference type="GO" id="GO:0042802">
    <property type="term" value="F:identical protein binding"/>
    <property type="evidence" value="ECO:0007669"/>
    <property type="project" value="TreeGrafter"/>
</dbReference>
<dbReference type="OrthoDB" id="1656061at2"/>
<organism evidence="3 4">
    <name type="scientific">Halobacillus litoralis</name>
    <dbReference type="NCBI Taxonomy" id="45668"/>
    <lineage>
        <taxon>Bacteria</taxon>
        <taxon>Bacillati</taxon>
        <taxon>Bacillota</taxon>
        <taxon>Bacilli</taxon>
        <taxon>Bacillales</taxon>
        <taxon>Bacillaceae</taxon>
        <taxon>Halobacillus</taxon>
    </lineage>
</organism>
<dbReference type="PANTHER" id="PTHR40448">
    <property type="entry name" value="TWO-COMPONENT SENSOR HISTIDINE KINASE"/>
    <property type="match status" value="1"/>
</dbReference>
<feature type="transmembrane region" description="Helical" evidence="1">
    <location>
        <begin position="119"/>
        <end position="144"/>
    </location>
</feature>
<accession>A0A410MC12</accession>
<feature type="transmembrane region" description="Helical" evidence="1">
    <location>
        <begin position="83"/>
        <end position="107"/>
    </location>
</feature>
<dbReference type="KEGG" id="hli:HLI_08290"/>
<evidence type="ECO:0000313" key="4">
    <source>
        <dbReference type="Proteomes" id="UP000287756"/>
    </source>
</evidence>
<keyword evidence="1" id="KW-1133">Transmembrane helix</keyword>
<proteinExistence type="predicted"/>
<keyword evidence="1" id="KW-0472">Membrane</keyword>
<feature type="domain" description="Sensor histidine kinase NatK-like C-terminal" evidence="2">
    <location>
        <begin position="335"/>
        <end position="437"/>
    </location>
</feature>
<dbReference type="InterPro" id="IPR036890">
    <property type="entry name" value="HATPase_C_sf"/>
</dbReference>
<name>A0A410MC12_9BACI</name>
<feature type="transmembrane region" description="Helical" evidence="1">
    <location>
        <begin position="194"/>
        <end position="215"/>
    </location>
</feature>